<dbReference type="RefSeq" id="WP_308454634.1">
    <property type="nucleotide sequence ID" value="NZ_JAJEQR010000055.1"/>
</dbReference>
<dbReference type="EMBL" id="JAJEQR010000055">
    <property type="protein sequence ID" value="MCC2232198.1"/>
    <property type="molecule type" value="Genomic_DNA"/>
</dbReference>
<dbReference type="GO" id="GO:0061711">
    <property type="term" value="F:tRNA N(6)-L-threonylcarbamoyladenine synthase activity"/>
    <property type="evidence" value="ECO:0007669"/>
    <property type="project" value="UniProtKB-EC"/>
</dbReference>
<proteinExistence type="predicted"/>
<dbReference type="AlphaFoldDB" id="A0AAE3ECH6"/>
<gene>
    <name evidence="3" type="primary">tsaB</name>
    <name evidence="3" type="ORF">LKD81_14555</name>
</gene>
<keyword evidence="4" id="KW-1185">Reference proteome</keyword>
<dbReference type="GO" id="GO:0002949">
    <property type="term" value="P:tRNA threonylcarbamoyladenosine modification"/>
    <property type="evidence" value="ECO:0007669"/>
    <property type="project" value="InterPro"/>
</dbReference>
<dbReference type="Proteomes" id="UP001198182">
    <property type="component" value="Unassembled WGS sequence"/>
</dbReference>
<dbReference type="PANTHER" id="PTHR11735:SF11">
    <property type="entry name" value="TRNA THREONYLCARBAMOYLADENOSINE BIOSYNTHESIS PROTEIN TSAB"/>
    <property type="match status" value="1"/>
</dbReference>
<feature type="region of interest" description="Disordered" evidence="1">
    <location>
        <begin position="224"/>
        <end position="243"/>
    </location>
</feature>
<organism evidence="3 4">
    <name type="scientific">Hominifimenecus microfluidus</name>
    <dbReference type="NCBI Taxonomy" id="2885348"/>
    <lineage>
        <taxon>Bacteria</taxon>
        <taxon>Bacillati</taxon>
        <taxon>Bacillota</taxon>
        <taxon>Clostridia</taxon>
        <taxon>Lachnospirales</taxon>
        <taxon>Lachnospiraceae</taxon>
        <taxon>Hominifimenecus</taxon>
    </lineage>
</organism>
<evidence type="ECO:0000313" key="3">
    <source>
        <dbReference type="EMBL" id="MCC2232198.1"/>
    </source>
</evidence>
<protein>
    <submittedName>
        <fullName evidence="3">tRNA (Adenosine(37)-N6)-threonylcarbamoyltransferase complex dimerization subunit type 1 TsaB</fullName>
        <ecNumber evidence="3">2.3.1.234</ecNumber>
    </submittedName>
</protein>
<sequence>MSKILGIESSSLVASVAILDGDTITAEYTVNHKKTHSQTLLPMLDEIVRMTEQNLEDLDAIAVSGGPGSFTGLRIGSATAKGLGLALEKPLIHVPTLDAMAYNLYGCGERICPIMDARRGQVYTGIYRFEDNTFRTLKEDCAIALEELLEELAAAQEPVVFLGDGVPVGREKIAARLGSLARFAPAQMNRQRAASVAALGAVMYAEGKTETAAAHAPEYLRMSQAERERKAKGLPVSAEENQG</sequence>
<reference evidence="3" key="1">
    <citation type="submission" date="2021-10" db="EMBL/GenBank/DDBJ databases">
        <title>Anaerobic single-cell dispensing facilitates the cultivation of human gut bacteria.</title>
        <authorList>
            <person name="Afrizal A."/>
        </authorList>
    </citation>
    <scope>NUCLEOTIDE SEQUENCE</scope>
    <source>
        <strain evidence="3">CLA-AA-H215</strain>
    </source>
</reference>
<dbReference type="GO" id="GO:0005829">
    <property type="term" value="C:cytosol"/>
    <property type="evidence" value="ECO:0007669"/>
    <property type="project" value="TreeGrafter"/>
</dbReference>
<dbReference type="NCBIfam" id="TIGR03725">
    <property type="entry name" value="T6A_YeaZ"/>
    <property type="match status" value="1"/>
</dbReference>
<dbReference type="InterPro" id="IPR000905">
    <property type="entry name" value="Gcp-like_dom"/>
</dbReference>
<dbReference type="EC" id="2.3.1.234" evidence="3"/>
<dbReference type="Gene3D" id="3.30.420.40">
    <property type="match status" value="2"/>
</dbReference>
<comment type="caution">
    <text evidence="3">The sequence shown here is derived from an EMBL/GenBank/DDBJ whole genome shotgun (WGS) entry which is preliminary data.</text>
</comment>
<dbReference type="PANTHER" id="PTHR11735">
    <property type="entry name" value="TRNA N6-ADENOSINE THREONYLCARBAMOYLTRANSFERASE"/>
    <property type="match status" value="1"/>
</dbReference>
<evidence type="ECO:0000256" key="1">
    <source>
        <dbReference type="SAM" id="MobiDB-lite"/>
    </source>
</evidence>
<feature type="domain" description="Gcp-like" evidence="2">
    <location>
        <begin position="33"/>
        <end position="227"/>
    </location>
</feature>
<dbReference type="InterPro" id="IPR022496">
    <property type="entry name" value="T6A_TsaB"/>
</dbReference>
<dbReference type="SUPFAM" id="SSF53067">
    <property type="entry name" value="Actin-like ATPase domain"/>
    <property type="match status" value="2"/>
</dbReference>
<evidence type="ECO:0000259" key="2">
    <source>
        <dbReference type="Pfam" id="PF00814"/>
    </source>
</evidence>
<keyword evidence="3" id="KW-0808">Transferase</keyword>
<dbReference type="CDD" id="cd24032">
    <property type="entry name" value="ASKHA_NBD_TsaB"/>
    <property type="match status" value="1"/>
</dbReference>
<keyword evidence="3" id="KW-0012">Acyltransferase</keyword>
<evidence type="ECO:0000313" key="4">
    <source>
        <dbReference type="Proteomes" id="UP001198182"/>
    </source>
</evidence>
<dbReference type="Pfam" id="PF00814">
    <property type="entry name" value="TsaD"/>
    <property type="match status" value="1"/>
</dbReference>
<name>A0AAE3ECH6_9FIRM</name>
<accession>A0AAE3ECH6</accession>
<dbReference type="InterPro" id="IPR043129">
    <property type="entry name" value="ATPase_NBD"/>
</dbReference>